<dbReference type="EMBL" id="CP050896">
    <property type="protein sequence ID" value="QIX19719.1"/>
    <property type="molecule type" value="Genomic_DNA"/>
</dbReference>
<evidence type="ECO:0000256" key="1">
    <source>
        <dbReference type="ARBA" id="ARBA00005260"/>
    </source>
</evidence>
<protein>
    <submittedName>
        <fullName evidence="2">Metal/formaldehyde-sensitive transcriptional repressor</fullName>
    </submittedName>
</protein>
<dbReference type="Proteomes" id="UP000500870">
    <property type="component" value="Chromosome 2"/>
</dbReference>
<dbReference type="RefSeq" id="WP_037093989.1">
    <property type="nucleotide sequence ID" value="NZ_CP050896.1"/>
</dbReference>
<accession>A0A1L9D0S9</accession>
<sequence length="96" mass="10597">MPHSSEDKRRAITRLRRIKGQADALERAIEAGADCAPLLQQIVAMRGATNGLMAEVMESHLRETFGTGVDPTVKSEGSDREDDVEGVMKILRTYLK</sequence>
<proteinExistence type="inferred from homology"/>
<dbReference type="PANTHER" id="PTHR33677">
    <property type="entry name" value="TRANSCRIPTIONAL REPRESSOR FRMR-RELATED"/>
    <property type="match status" value="1"/>
</dbReference>
<dbReference type="GO" id="GO:0045892">
    <property type="term" value="P:negative regulation of DNA-templated transcription"/>
    <property type="evidence" value="ECO:0007669"/>
    <property type="project" value="UniProtKB-ARBA"/>
</dbReference>
<gene>
    <name evidence="2" type="ORF">FOB41_00585</name>
</gene>
<dbReference type="GO" id="GO:0003677">
    <property type="term" value="F:DNA binding"/>
    <property type="evidence" value="ECO:0007669"/>
    <property type="project" value="InterPro"/>
</dbReference>
<comment type="similarity">
    <text evidence="1">Belongs to the FrmR/RcnR family.</text>
</comment>
<name>A0A1L9D0S9_9HYPH</name>
<dbReference type="GO" id="GO:0046872">
    <property type="term" value="F:metal ion binding"/>
    <property type="evidence" value="ECO:0007669"/>
    <property type="project" value="InterPro"/>
</dbReference>
<dbReference type="InterPro" id="IPR038390">
    <property type="entry name" value="Metal_Tscrpt_repr_sf"/>
</dbReference>
<evidence type="ECO:0000313" key="2">
    <source>
        <dbReference type="EMBL" id="QIX19719.1"/>
    </source>
</evidence>
<dbReference type="Gene3D" id="1.20.58.1000">
    <property type="entry name" value="Metal-sensitive repressor, helix protomer"/>
    <property type="match status" value="1"/>
</dbReference>
<dbReference type="CDD" id="cd10153">
    <property type="entry name" value="RcnR-FrmR-like_DUF156"/>
    <property type="match status" value="1"/>
</dbReference>
<organism evidence="2 3">
    <name type="scientific">Agrobacterium pusense</name>
    <dbReference type="NCBI Taxonomy" id="648995"/>
    <lineage>
        <taxon>Bacteria</taxon>
        <taxon>Pseudomonadati</taxon>
        <taxon>Pseudomonadota</taxon>
        <taxon>Alphaproteobacteria</taxon>
        <taxon>Hyphomicrobiales</taxon>
        <taxon>Rhizobiaceae</taxon>
        <taxon>Rhizobium/Agrobacterium group</taxon>
        <taxon>Agrobacterium</taxon>
    </lineage>
</organism>
<dbReference type="PANTHER" id="PTHR33677:SF5">
    <property type="entry name" value="TRANSCRIPTIONAL REPRESSOR FRMR"/>
    <property type="match status" value="1"/>
</dbReference>
<reference evidence="2 3" key="1">
    <citation type="submission" date="2020-04" db="EMBL/GenBank/DDBJ databases">
        <title>FDA dAtabase for Regulatory Grade micrObial Sequences (FDA-ARGOS): Supporting development and validation of Infectious Disease Dx tests.</title>
        <authorList>
            <person name="Sciortino C."/>
            <person name="Tallon L."/>
            <person name="Sadzewicz L."/>
            <person name="Vavikolanu K."/>
            <person name="Mehta A."/>
            <person name="Aluvathingal J."/>
            <person name="Nadendla S."/>
            <person name="Nandy P."/>
            <person name="Geyer C."/>
            <person name="Yan Y."/>
            <person name="Sichtig H."/>
        </authorList>
    </citation>
    <scope>NUCLEOTIDE SEQUENCE [LARGE SCALE GENOMIC DNA]</scope>
    <source>
        <strain evidence="2 3">FDAARGOS_633</strain>
    </source>
</reference>
<evidence type="ECO:0000313" key="3">
    <source>
        <dbReference type="Proteomes" id="UP000500870"/>
    </source>
</evidence>
<dbReference type="Pfam" id="PF02583">
    <property type="entry name" value="Trns_repr_metal"/>
    <property type="match status" value="1"/>
</dbReference>
<dbReference type="AlphaFoldDB" id="A0A1L9D0S9"/>
<dbReference type="InterPro" id="IPR003735">
    <property type="entry name" value="Metal_Tscrpt_repr"/>
</dbReference>